<reference evidence="1 2" key="1">
    <citation type="submission" date="2024-05" db="EMBL/GenBank/DDBJ databases">
        <title>Genome sequencing and assembly of Indian major carp, Cirrhinus mrigala (Hamilton, 1822).</title>
        <authorList>
            <person name="Mohindra V."/>
            <person name="Chowdhury L.M."/>
            <person name="Lal K."/>
            <person name="Jena J.K."/>
        </authorList>
    </citation>
    <scope>NUCLEOTIDE SEQUENCE [LARGE SCALE GENOMIC DNA]</scope>
    <source>
        <strain evidence="1">CM1030</strain>
        <tissue evidence="1">Blood</tissue>
    </source>
</reference>
<gene>
    <name evidence="1" type="ORF">M9458_053584</name>
</gene>
<dbReference type="Proteomes" id="UP001529510">
    <property type="component" value="Unassembled WGS sequence"/>
</dbReference>
<sequence length="95" mass="10690">AFQTRFADVLDNRDALLAAVSCPKFILRWLRDDGRRQQVKELLKAECGTIAPVEEKTASVSTKSPIPIDGMDFFGFETEPEESYSAEKEVMDYLG</sequence>
<evidence type="ECO:0000313" key="1">
    <source>
        <dbReference type="EMBL" id="KAL0151071.1"/>
    </source>
</evidence>
<dbReference type="AlphaFoldDB" id="A0ABD0MR52"/>
<proteinExistence type="predicted"/>
<protein>
    <submittedName>
        <fullName evidence="1">Uncharacterized protein</fullName>
    </submittedName>
</protein>
<dbReference type="EMBL" id="JAMKFB020000258">
    <property type="protein sequence ID" value="KAL0151071.1"/>
    <property type="molecule type" value="Genomic_DNA"/>
</dbReference>
<feature type="non-terminal residue" evidence="1">
    <location>
        <position position="1"/>
    </location>
</feature>
<organism evidence="1 2">
    <name type="scientific">Cirrhinus mrigala</name>
    <name type="common">Mrigala</name>
    <dbReference type="NCBI Taxonomy" id="683832"/>
    <lineage>
        <taxon>Eukaryota</taxon>
        <taxon>Metazoa</taxon>
        <taxon>Chordata</taxon>
        <taxon>Craniata</taxon>
        <taxon>Vertebrata</taxon>
        <taxon>Euteleostomi</taxon>
        <taxon>Actinopterygii</taxon>
        <taxon>Neopterygii</taxon>
        <taxon>Teleostei</taxon>
        <taxon>Ostariophysi</taxon>
        <taxon>Cypriniformes</taxon>
        <taxon>Cyprinidae</taxon>
        <taxon>Labeoninae</taxon>
        <taxon>Labeonini</taxon>
        <taxon>Cirrhinus</taxon>
    </lineage>
</organism>
<evidence type="ECO:0000313" key="2">
    <source>
        <dbReference type="Proteomes" id="UP001529510"/>
    </source>
</evidence>
<feature type="non-terminal residue" evidence="1">
    <location>
        <position position="95"/>
    </location>
</feature>
<name>A0ABD0MR52_CIRMR</name>
<keyword evidence="2" id="KW-1185">Reference proteome</keyword>
<accession>A0ABD0MR52</accession>
<comment type="caution">
    <text evidence="1">The sequence shown here is derived from an EMBL/GenBank/DDBJ whole genome shotgun (WGS) entry which is preliminary data.</text>
</comment>